<evidence type="ECO:0000313" key="2">
    <source>
        <dbReference type="Proteomes" id="UP000183670"/>
    </source>
</evidence>
<evidence type="ECO:0000313" key="1">
    <source>
        <dbReference type="EMBL" id="SDB75382.1"/>
    </source>
</evidence>
<name>A0A1G6G0A6_BACOV</name>
<protein>
    <submittedName>
        <fullName evidence="1">Natural product</fullName>
    </submittedName>
</protein>
<dbReference type="AlphaFoldDB" id="A0A1G6G0A6"/>
<reference evidence="1 2" key="1">
    <citation type="submission" date="2016-10" db="EMBL/GenBank/DDBJ databases">
        <authorList>
            <person name="de Groot N.N."/>
        </authorList>
    </citation>
    <scope>NUCLEOTIDE SEQUENCE [LARGE SCALE GENOMIC DNA]</scope>
    <source>
        <strain evidence="1 2">NLAE-zl-C500</strain>
    </source>
</reference>
<dbReference type="Proteomes" id="UP000183670">
    <property type="component" value="Unassembled WGS sequence"/>
</dbReference>
<proteinExistence type="predicted"/>
<dbReference type="RefSeq" id="WP_008761874.1">
    <property type="nucleotide sequence ID" value="NZ_FMYE01000002.1"/>
</dbReference>
<gene>
    <name evidence="1" type="ORF">SAMN05192581_10025</name>
</gene>
<sequence>MKKITKTNLQGLRQLFPVLGKEEMRCHVGGNSDGYYGNDWFNHGYGGYDPDGNYHWHGGYTKDEFDNWEGPWYGGWVYGLGYVYPDVNIYGYQGGTGSGYYGFGYYGYGYVDNGYGDNGGSNDGNKRGDIIKSDWACMFNCMNYLDSSKSAQEYYEYFTSIFGIDAFEEGGLPYEYHVTALRACGFSCEETSSITGGGYHFLAIIDPGNGRTHAVIITEKNGDLVTIYDPSIISDKPEDKSYKVHVGRIKTMYKVK</sequence>
<organism evidence="1 2">
    <name type="scientific">Bacteroides ovatus</name>
    <dbReference type="NCBI Taxonomy" id="28116"/>
    <lineage>
        <taxon>Bacteria</taxon>
        <taxon>Pseudomonadati</taxon>
        <taxon>Bacteroidota</taxon>
        <taxon>Bacteroidia</taxon>
        <taxon>Bacteroidales</taxon>
        <taxon>Bacteroidaceae</taxon>
        <taxon>Bacteroides</taxon>
    </lineage>
</organism>
<accession>A0A1G6G0A6</accession>
<dbReference type="EMBL" id="FMYE01000002">
    <property type="protein sequence ID" value="SDB75382.1"/>
    <property type="molecule type" value="Genomic_DNA"/>
</dbReference>